<dbReference type="Proteomes" id="UP000031561">
    <property type="component" value="Unassembled WGS sequence"/>
</dbReference>
<dbReference type="EMBL" id="JTHE03000094">
    <property type="protein sequence ID" value="MCM1984414.1"/>
    <property type="molecule type" value="Genomic_DNA"/>
</dbReference>
<evidence type="ECO:0000313" key="3">
    <source>
        <dbReference type="Proteomes" id="UP000031561"/>
    </source>
</evidence>
<gene>
    <name evidence="2" type="ORF">QQ91_0016450</name>
</gene>
<comment type="caution">
    <text evidence="2">The sequence shown here is derived from an EMBL/GenBank/DDBJ whole genome shotgun (WGS) entry which is preliminary data.</text>
</comment>
<evidence type="ECO:0000256" key="1">
    <source>
        <dbReference type="SAM" id="MobiDB-lite"/>
    </source>
</evidence>
<dbReference type="AlphaFoldDB" id="A0ABD4T6S6"/>
<keyword evidence="3" id="KW-1185">Reference proteome</keyword>
<protein>
    <submittedName>
        <fullName evidence="2">Uncharacterized protein</fullName>
    </submittedName>
</protein>
<proteinExistence type="predicted"/>
<name>A0ABD4T6S6_9CYAN</name>
<accession>A0ABD4T6S6</accession>
<sequence length="99" mass="11769">MDFHQDQIIRGYLHNLVQELELKLHYPRNDWRRREELLEQVADAKDRLAAFEARSARSQQVRQRWSPTVPEASEPTLFAPSDASNNVRAIPRKLSFHYR</sequence>
<reference evidence="2 3" key="1">
    <citation type="journal article" date="2015" name="Genome Announc.">
        <title>Draft Genome Sequence of Filamentous Marine Cyanobacterium Lyngbya confervoides Strain BDU141951.</title>
        <authorList>
            <person name="Chandrababunaidu M.M."/>
            <person name="Sen D."/>
            <person name="Tripathy S."/>
        </authorList>
    </citation>
    <scope>NUCLEOTIDE SEQUENCE [LARGE SCALE GENOMIC DNA]</scope>
    <source>
        <strain evidence="2 3">BDU141951</strain>
    </source>
</reference>
<organism evidence="2 3">
    <name type="scientific">Lyngbya confervoides BDU141951</name>
    <dbReference type="NCBI Taxonomy" id="1574623"/>
    <lineage>
        <taxon>Bacteria</taxon>
        <taxon>Bacillati</taxon>
        <taxon>Cyanobacteriota</taxon>
        <taxon>Cyanophyceae</taxon>
        <taxon>Oscillatoriophycideae</taxon>
        <taxon>Oscillatoriales</taxon>
        <taxon>Microcoleaceae</taxon>
        <taxon>Lyngbya</taxon>
    </lineage>
</organism>
<feature type="region of interest" description="Disordered" evidence="1">
    <location>
        <begin position="59"/>
        <end position="82"/>
    </location>
</feature>
<dbReference type="RefSeq" id="WP_166283132.1">
    <property type="nucleotide sequence ID" value="NZ_JTHE03000094.1"/>
</dbReference>
<evidence type="ECO:0000313" key="2">
    <source>
        <dbReference type="EMBL" id="MCM1984414.1"/>
    </source>
</evidence>